<evidence type="ECO:0000256" key="1">
    <source>
        <dbReference type="ARBA" id="ARBA00022450"/>
    </source>
</evidence>
<dbReference type="InterPro" id="IPR006162">
    <property type="entry name" value="Ppantetheine_attach_site"/>
</dbReference>
<dbReference type="Pfam" id="PF00501">
    <property type="entry name" value="AMP-binding"/>
    <property type="match status" value="1"/>
</dbReference>
<evidence type="ECO:0000256" key="2">
    <source>
        <dbReference type="ARBA" id="ARBA00022553"/>
    </source>
</evidence>
<dbReference type="InterPro" id="IPR045851">
    <property type="entry name" value="AMP-bd_C_sf"/>
</dbReference>
<dbReference type="InterPro" id="IPR020806">
    <property type="entry name" value="PKS_PP-bd"/>
</dbReference>
<evidence type="ECO:0000259" key="3">
    <source>
        <dbReference type="PROSITE" id="PS50075"/>
    </source>
</evidence>
<evidence type="ECO:0000313" key="4">
    <source>
        <dbReference type="EMBL" id="SMC64920.1"/>
    </source>
</evidence>
<dbReference type="Gene3D" id="3.30.300.30">
    <property type="match status" value="1"/>
</dbReference>
<keyword evidence="1" id="KW-0596">Phosphopantetheine</keyword>
<dbReference type="GO" id="GO:0031177">
    <property type="term" value="F:phosphopantetheine binding"/>
    <property type="evidence" value="ECO:0007669"/>
    <property type="project" value="InterPro"/>
</dbReference>
<sequence length="555" mass="58931">MDERPDAAAVSDPATGVTVSYRELWERSGLLARGLAAQGVGHGDIVAVSHNRSPELVVAMLGIVRAGAAYLPLDAHAPPDRIAAMLAEAEVSVVVGPEDEVTADDGPPPIVSVGGDDPCFVLYTSGSTGTPKGVITPHRAVIRLVTRSHHCVVAPGDRVASVSNPAFDATTVEVWGALAAGGTVVIMPSVLDLPIDDWVCLVRRERIDTLLITTSLFHTVAAERPDAFSSLATLVVGGEHLGIGAVRRVLAAGPPRRLVNGYGPTETATHASYFDCTESSLTGLDRVPVGFPVQDTTLFIVDEDLRPLPPGRTGELCVGGPGVALGYLNRPDLTAERFVTMPDGARLYRTGDLARQLPSGAIDLVGRRDRQVKLRGYRIELEEIERTAMATNLCTAVFVEKVGEGPTAYLAGFVLPAAGHGIDTLSAKLAERLPGYMIPARWVLLDELRTGPTGKADRSHLLTLLDQSTPRVASVRTGPIDEAVQGIWQDVLDVPHVVPDDNFLDLGGNSLTAVQVAARIRQRLDIAVEPAEILLADSLAEFTRRLPELITKGDA</sequence>
<dbReference type="PANTHER" id="PTHR45527:SF1">
    <property type="entry name" value="FATTY ACID SYNTHASE"/>
    <property type="match status" value="1"/>
</dbReference>
<dbReference type="GO" id="GO:0044550">
    <property type="term" value="P:secondary metabolite biosynthetic process"/>
    <property type="evidence" value="ECO:0007669"/>
    <property type="project" value="TreeGrafter"/>
</dbReference>
<gene>
    <name evidence="4" type="ORF">SAMN05661093_01155</name>
</gene>
<dbReference type="NCBIfam" id="TIGR01733">
    <property type="entry name" value="AA-adenyl-dom"/>
    <property type="match status" value="1"/>
</dbReference>
<organism evidence="4 5">
    <name type="scientific">Kibdelosporangium aridum</name>
    <dbReference type="NCBI Taxonomy" id="2030"/>
    <lineage>
        <taxon>Bacteria</taxon>
        <taxon>Bacillati</taxon>
        <taxon>Actinomycetota</taxon>
        <taxon>Actinomycetes</taxon>
        <taxon>Pseudonocardiales</taxon>
        <taxon>Pseudonocardiaceae</taxon>
        <taxon>Kibdelosporangium</taxon>
    </lineage>
</organism>
<dbReference type="AlphaFoldDB" id="A0A1W2AWK1"/>
<dbReference type="Pfam" id="PF00550">
    <property type="entry name" value="PP-binding"/>
    <property type="match status" value="1"/>
</dbReference>
<dbReference type="SMART" id="SM00823">
    <property type="entry name" value="PKS_PP"/>
    <property type="match status" value="1"/>
</dbReference>
<dbReference type="PROSITE" id="PS00012">
    <property type="entry name" value="PHOSPHOPANTETHEINE"/>
    <property type="match status" value="1"/>
</dbReference>
<keyword evidence="2" id="KW-0597">Phosphoprotein</keyword>
<dbReference type="SUPFAM" id="SSF56801">
    <property type="entry name" value="Acetyl-CoA synthetase-like"/>
    <property type="match status" value="1"/>
</dbReference>
<name>A0A1W2AWK1_KIBAR</name>
<dbReference type="GO" id="GO:0043041">
    <property type="term" value="P:amino acid activation for nonribosomal peptide biosynthetic process"/>
    <property type="evidence" value="ECO:0007669"/>
    <property type="project" value="TreeGrafter"/>
</dbReference>
<dbReference type="InterPro" id="IPR010071">
    <property type="entry name" value="AA_adenyl_dom"/>
</dbReference>
<dbReference type="GO" id="GO:0005737">
    <property type="term" value="C:cytoplasm"/>
    <property type="evidence" value="ECO:0007669"/>
    <property type="project" value="TreeGrafter"/>
</dbReference>
<dbReference type="InterPro" id="IPR020845">
    <property type="entry name" value="AMP-binding_CS"/>
</dbReference>
<dbReference type="SUPFAM" id="SSF47336">
    <property type="entry name" value="ACP-like"/>
    <property type="match status" value="1"/>
</dbReference>
<dbReference type="InterPro" id="IPR000873">
    <property type="entry name" value="AMP-dep_synth/lig_dom"/>
</dbReference>
<dbReference type="PANTHER" id="PTHR45527">
    <property type="entry name" value="NONRIBOSOMAL PEPTIDE SYNTHETASE"/>
    <property type="match status" value="1"/>
</dbReference>
<dbReference type="EMBL" id="FWXV01000001">
    <property type="protein sequence ID" value="SMC64920.1"/>
    <property type="molecule type" value="Genomic_DNA"/>
</dbReference>
<evidence type="ECO:0000313" key="5">
    <source>
        <dbReference type="Proteomes" id="UP000192674"/>
    </source>
</evidence>
<dbReference type="InterPro" id="IPR042099">
    <property type="entry name" value="ANL_N_sf"/>
</dbReference>
<dbReference type="RefSeq" id="WP_084424950.1">
    <property type="nucleotide sequence ID" value="NZ_FWXV01000001.1"/>
</dbReference>
<accession>A0A1W2AWK1</accession>
<dbReference type="InterPro" id="IPR009081">
    <property type="entry name" value="PP-bd_ACP"/>
</dbReference>
<proteinExistence type="predicted"/>
<dbReference type="OrthoDB" id="3243414at2"/>
<keyword evidence="5" id="KW-1185">Reference proteome</keyword>
<dbReference type="Proteomes" id="UP000192674">
    <property type="component" value="Unassembled WGS sequence"/>
</dbReference>
<dbReference type="Gene3D" id="1.10.1200.10">
    <property type="entry name" value="ACP-like"/>
    <property type="match status" value="1"/>
</dbReference>
<dbReference type="InterPro" id="IPR036736">
    <property type="entry name" value="ACP-like_sf"/>
</dbReference>
<feature type="domain" description="Carrier" evidence="3">
    <location>
        <begin position="475"/>
        <end position="550"/>
    </location>
</feature>
<dbReference type="PROSITE" id="PS00455">
    <property type="entry name" value="AMP_BINDING"/>
    <property type="match status" value="1"/>
</dbReference>
<dbReference type="Gene3D" id="3.40.50.12780">
    <property type="entry name" value="N-terminal domain of ligase-like"/>
    <property type="match status" value="1"/>
</dbReference>
<dbReference type="PROSITE" id="PS50075">
    <property type="entry name" value="CARRIER"/>
    <property type="match status" value="1"/>
</dbReference>
<reference evidence="4 5" key="1">
    <citation type="submission" date="2017-04" db="EMBL/GenBank/DDBJ databases">
        <authorList>
            <person name="Afonso C.L."/>
            <person name="Miller P.J."/>
            <person name="Scott M.A."/>
            <person name="Spackman E."/>
            <person name="Goraichik I."/>
            <person name="Dimitrov K.M."/>
            <person name="Suarez D.L."/>
            <person name="Swayne D.E."/>
        </authorList>
    </citation>
    <scope>NUCLEOTIDE SEQUENCE [LARGE SCALE GENOMIC DNA]</scope>
    <source>
        <strain evidence="4 5">DSM 43828</strain>
    </source>
</reference>
<protein>
    <submittedName>
        <fullName evidence="4">Amino acid adenylation domain-containing protein</fullName>
    </submittedName>
</protein>